<evidence type="ECO:0000313" key="2">
    <source>
        <dbReference type="EMBL" id="SFF99457.1"/>
    </source>
</evidence>
<proteinExistence type="predicted"/>
<dbReference type="PANTHER" id="PTHR46018:SF4">
    <property type="entry name" value="METALLO-HYDROLASE YHFI-RELATED"/>
    <property type="match status" value="1"/>
</dbReference>
<dbReference type="EMBL" id="FOOX01000001">
    <property type="protein sequence ID" value="SFF99457.1"/>
    <property type="molecule type" value="Genomic_DNA"/>
</dbReference>
<dbReference type="AlphaFoldDB" id="A0A1I2NCL7"/>
<gene>
    <name evidence="2" type="ORF">SAMN05660649_00389</name>
</gene>
<dbReference type="PANTHER" id="PTHR46018">
    <property type="entry name" value="ZINC PHOSPHODIESTERASE ELAC PROTEIN 1"/>
    <property type="match status" value="1"/>
</dbReference>
<dbReference type="SUPFAM" id="SSF56281">
    <property type="entry name" value="Metallo-hydrolase/oxidoreductase"/>
    <property type="match status" value="1"/>
</dbReference>
<dbReference type="Proteomes" id="UP000199337">
    <property type="component" value="Unassembled WGS sequence"/>
</dbReference>
<keyword evidence="3" id="KW-1185">Reference proteome</keyword>
<feature type="domain" description="Metallo-beta-lactamase" evidence="1">
    <location>
        <begin position="7"/>
        <end position="203"/>
    </location>
</feature>
<dbReference type="InterPro" id="IPR001279">
    <property type="entry name" value="Metallo-B-lactamas"/>
</dbReference>
<dbReference type="Pfam" id="PF12706">
    <property type="entry name" value="Lactamase_B_2"/>
    <property type="match status" value="1"/>
</dbReference>
<accession>A0A1I2NCL7</accession>
<dbReference type="GO" id="GO:0042781">
    <property type="term" value="F:3'-tRNA processing endoribonuclease activity"/>
    <property type="evidence" value="ECO:0007669"/>
    <property type="project" value="TreeGrafter"/>
</dbReference>
<dbReference type="STRING" id="341036.SAMN05660649_00389"/>
<evidence type="ECO:0000313" key="3">
    <source>
        <dbReference type="Proteomes" id="UP000199337"/>
    </source>
</evidence>
<name>A0A1I2NCL7_9FIRM</name>
<dbReference type="InterPro" id="IPR036866">
    <property type="entry name" value="RibonucZ/Hydroxyglut_hydro"/>
</dbReference>
<protein>
    <submittedName>
        <fullName evidence="2">Ribonuclease BN, tRNA processing enzyme</fullName>
    </submittedName>
</protein>
<evidence type="ECO:0000259" key="1">
    <source>
        <dbReference type="Pfam" id="PF12706"/>
    </source>
</evidence>
<sequence length="235" mass="26080">MLQSNTTNLLLEAGNGSFAELTRHIEYTSLSGQIITHFHPDHYADIYCLRHAIEGARREGRMNSKISLFIPRDPVEISSKIAGYTQAFNTTIIDDLPDVEEINGLKLKTSVAGALKLYFIPITHSLPGYAVLVKGQGKNFFYSGDTGATDMIKKAARDVDLFLCEASGLDKDADYLKSIHLTARQAGELAKAAKARRLLITHFWPEYDPRELLDQARSGFGQEVETAVQGKKYTV</sequence>
<organism evidence="2 3">
    <name type="scientific">Desulfotruncus arcticus DSM 17038</name>
    <dbReference type="NCBI Taxonomy" id="1121424"/>
    <lineage>
        <taxon>Bacteria</taxon>
        <taxon>Bacillati</taxon>
        <taxon>Bacillota</taxon>
        <taxon>Clostridia</taxon>
        <taxon>Eubacteriales</taxon>
        <taxon>Desulfallaceae</taxon>
        <taxon>Desulfotruncus</taxon>
    </lineage>
</organism>
<dbReference type="Gene3D" id="3.60.15.10">
    <property type="entry name" value="Ribonuclease Z/Hydroxyacylglutathione hydrolase-like"/>
    <property type="match status" value="1"/>
</dbReference>
<reference evidence="3" key="1">
    <citation type="submission" date="2016-10" db="EMBL/GenBank/DDBJ databases">
        <authorList>
            <person name="Varghese N."/>
            <person name="Submissions S."/>
        </authorList>
    </citation>
    <scope>NUCLEOTIDE SEQUENCE [LARGE SCALE GENOMIC DNA]</scope>
    <source>
        <strain evidence="3">DSM 17038</strain>
    </source>
</reference>